<evidence type="ECO:0000313" key="1">
    <source>
        <dbReference type="EMBL" id="CAB4121903.1"/>
    </source>
</evidence>
<sequence length="91" mass="10594">MKKIKVIYKKLGRHNVYGFANCGYNEIEIDSRLKGKKALELLIHESMHILFPEAEEEEIESKSIILTNTIWSEQYRRVDNSKSLPLQDGSK</sequence>
<accession>A0A6J5KKT4</accession>
<protein>
    <submittedName>
        <fullName evidence="1">Uncharacterized protein</fullName>
    </submittedName>
</protein>
<organism evidence="1">
    <name type="scientific">uncultured Caudovirales phage</name>
    <dbReference type="NCBI Taxonomy" id="2100421"/>
    <lineage>
        <taxon>Viruses</taxon>
        <taxon>Duplodnaviria</taxon>
        <taxon>Heunggongvirae</taxon>
        <taxon>Uroviricota</taxon>
        <taxon>Caudoviricetes</taxon>
        <taxon>Peduoviridae</taxon>
        <taxon>Maltschvirus</taxon>
        <taxon>Maltschvirus maltsch</taxon>
    </lineage>
</organism>
<name>A0A6J5KKT4_9CAUD</name>
<proteinExistence type="predicted"/>
<dbReference type="EMBL" id="LR796158">
    <property type="protein sequence ID" value="CAB4121903.1"/>
    <property type="molecule type" value="Genomic_DNA"/>
</dbReference>
<reference evidence="1" key="1">
    <citation type="submission" date="2020-04" db="EMBL/GenBank/DDBJ databases">
        <authorList>
            <person name="Chiriac C."/>
            <person name="Salcher M."/>
            <person name="Ghai R."/>
            <person name="Kavagutti S V."/>
        </authorList>
    </citation>
    <scope>NUCLEOTIDE SEQUENCE</scope>
</reference>
<gene>
    <name evidence="1" type="ORF">UFOVP19_22</name>
</gene>